<evidence type="ECO:0000256" key="2">
    <source>
        <dbReference type="ARBA" id="ARBA00022448"/>
    </source>
</evidence>
<dbReference type="PROSITE" id="PS00211">
    <property type="entry name" value="ABC_TRANSPORTER_1"/>
    <property type="match status" value="1"/>
</dbReference>
<feature type="domain" description="ABC transporter" evidence="6">
    <location>
        <begin position="34"/>
        <end position="258"/>
    </location>
</feature>
<dbReference type="CDD" id="cd03235">
    <property type="entry name" value="ABC_Metallic_Cations"/>
    <property type="match status" value="1"/>
</dbReference>
<evidence type="ECO:0000256" key="5">
    <source>
        <dbReference type="ARBA" id="ARBA00022840"/>
    </source>
</evidence>
<evidence type="ECO:0000313" key="7">
    <source>
        <dbReference type="EMBL" id="MBM5571936.1"/>
    </source>
</evidence>
<reference evidence="7 8" key="1">
    <citation type="submission" date="2019-11" db="EMBL/GenBank/DDBJ databases">
        <title>Novel Deefgea species.</title>
        <authorList>
            <person name="Han J.-H."/>
        </authorList>
    </citation>
    <scope>NUCLEOTIDE SEQUENCE [LARGE SCALE GENOMIC DNA]</scope>
    <source>
        <strain evidence="7 8">LMG 24817</strain>
    </source>
</reference>
<dbReference type="PANTHER" id="PTHR42734">
    <property type="entry name" value="METAL TRANSPORT SYSTEM ATP-BINDING PROTEIN TM_0124-RELATED"/>
    <property type="match status" value="1"/>
</dbReference>
<evidence type="ECO:0000313" key="8">
    <source>
        <dbReference type="Proteomes" id="UP001195660"/>
    </source>
</evidence>
<keyword evidence="3" id="KW-0472">Membrane</keyword>
<dbReference type="InterPro" id="IPR027417">
    <property type="entry name" value="P-loop_NTPase"/>
</dbReference>
<dbReference type="InterPro" id="IPR050153">
    <property type="entry name" value="Metal_Ion_Import_ABC"/>
</dbReference>
<evidence type="ECO:0000259" key="6">
    <source>
        <dbReference type="PROSITE" id="PS50893"/>
    </source>
</evidence>
<keyword evidence="2" id="KW-0813">Transport</keyword>
<comment type="caution">
    <text evidence="7">The sequence shown here is derived from an EMBL/GenBank/DDBJ whole genome shotgun (WGS) entry which is preliminary data.</text>
</comment>
<dbReference type="SMART" id="SM00382">
    <property type="entry name" value="AAA"/>
    <property type="match status" value="1"/>
</dbReference>
<evidence type="ECO:0000256" key="4">
    <source>
        <dbReference type="ARBA" id="ARBA00022741"/>
    </source>
</evidence>
<gene>
    <name evidence="7" type="ORF">GM173_10145</name>
</gene>
<evidence type="ECO:0000256" key="1">
    <source>
        <dbReference type="ARBA" id="ARBA00005417"/>
    </source>
</evidence>
<accession>A0ABS2CCR7</accession>
<sequence length="270" mass="29548">MWLFRDGGLAAGAVYCAAARGLVGFDLLGFTAVIEIHHLTLCYRDRAAVHAVSGRFAKGSHTAVVGPNGAGKSTLLAALAGVKQADEGHVHRHGRIAYLAQLSTLDKQFPLTVRELALAGTWQQRGAWRGLSKEDCLRADAALERVGLSDFIKSPISNLSGGQLQRARFARLIVEDADVMLLDEPFANVDSATIENLLDVQDHWHQAGKTQITVLHDMSQVRAHYPQTLLLAQSALAWGETAEVLTPENLQEANRRAQHWRNDATWCQEC</sequence>
<dbReference type="GO" id="GO:0005524">
    <property type="term" value="F:ATP binding"/>
    <property type="evidence" value="ECO:0007669"/>
    <property type="project" value="UniProtKB-KW"/>
</dbReference>
<name>A0ABS2CCR7_9NEIS</name>
<dbReference type="PROSITE" id="PS50893">
    <property type="entry name" value="ABC_TRANSPORTER_2"/>
    <property type="match status" value="1"/>
</dbReference>
<dbReference type="Proteomes" id="UP001195660">
    <property type="component" value="Unassembled WGS sequence"/>
</dbReference>
<dbReference type="Pfam" id="PF00005">
    <property type="entry name" value="ABC_tran"/>
    <property type="match status" value="1"/>
</dbReference>
<keyword evidence="3" id="KW-1003">Cell membrane</keyword>
<dbReference type="EMBL" id="WOFE01000004">
    <property type="protein sequence ID" value="MBM5571936.1"/>
    <property type="molecule type" value="Genomic_DNA"/>
</dbReference>
<keyword evidence="4" id="KW-0547">Nucleotide-binding</keyword>
<dbReference type="InterPro" id="IPR003593">
    <property type="entry name" value="AAA+_ATPase"/>
</dbReference>
<proteinExistence type="inferred from homology"/>
<evidence type="ECO:0000256" key="3">
    <source>
        <dbReference type="ARBA" id="ARBA00022475"/>
    </source>
</evidence>
<protein>
    <submittedName>
        <fullName evidence="7">ATP-binding cassette domain-containing protein</fullName>
    </submittedName>
</protein>
<dbReference type="SUPFAM" id="SSF52540">
    <property type="entry name" value="P-loop containing nucleoside triphosphate hydrolases"/>
    <property type="match status" value="1"/>
</dbReference>
<dbReference type="Gene3D" id="3.40.50.300">
    <property type="entry name" value="P-loop containing nucleotide triphosphate hydrolases"/>
    <property type="match status" value="1"/>
</dbReference>
<keyword evidence="5 7" id="KW-0067">ATP-binding</keyword>
<dbReference type="InterPro" id="IPR017871">
    <property type="entry name" value="ABC_transporter-like_CS"/>
</dbReference>
<keyword evidence="8" id="KW-1185">Reference proteome</keyword>
<dbReference type="InterPro" id="IPR003439">
    <property type="entry name" value="ABC_transporter-like_ATP-bd"/>
</dbReference>
<dbReference type="PANTHER" id="PTHR42734:SF5">
    <property type="entry name" value="IRON TRANSPORT SYSTEM ATP-BINDING PROTEIN HI_0361-RELATED"/>
    <property type="match status" value="1"/>
</dbReference>
<organism evidence="7 8">
    <name type="scientific">Deefgea chitinilytica</name>
    <dbReference type="NCBI Taxonomy" id="570276"/>
    <lineage>
        <taxon>Bacteria</taxon>
        <taxon>Pseudomonadati</taxon>
        <taxon>Pseudomonadota</taxon>
        <taxon>Betaproteobacteria</taxon>
        <taxon>Neisseriales</taxon>
        <taxon>Chitinibacteraceae</taxon>
        <taxon>Deefgea</taxon>
    </lineage>
</organism>
<comment type="similarity">
    <text evidence="1">Belongs to the ABC transporter superfamily.</text>
</comment>